<dbReference type="AlphaFoldDB" id="A6F4A6"/>
<dbReference type="EMBL" id="ABCP01000041">
    <property type="protein sequence ID" value="EDM46399.1"/>
    <property type="molecule type" value="Genomic_DNA"/>
</dbReference>
<proteinExistence type="predicted"/>
<dbReference type="STRING" id="443152.MDG893_13089"/>
<keyword evidence="1" id="KW-0812">Transmembrane</keyword>
<reference evidence="2 3" key="1">
    <citation type="submission" date="2007-06" db="EMBL/GenBank/DDBJ databases">
        <authorList>
            <person name="Green D."/>
            <person name="Ferriera S."/>
            <person name="Johnson J."/>
            <person name="Kravitz S."/>
            <person name="Beeson K."/>
            <person name="Sutton G."/>
            <person name="Rogers Y.-H."/>
            <person name="Friedman R."/>
            <person name="Frazier M."/>
            <person name="Venter J.C."/>
        </authorList>
    </citation>
    <scope>NUCLEOTIDE SEQUENCE [LARGE SCALE GENOMIC DNA]</scope>
    <source>
        <strain evidence="2 3">DG893</strain>
    </source>
</reference>
<evidence type="ECO:0000256" key="1">
    <source>
        <dbReference type="SAM" id="Phobius"/>
    </source>
</evidence>
<feature type="transmembrane region" description="Helical" evidence="1">
    <location>
        <begin position="148"/>
        <end position="167"/>
    </location>
</feature>
<evidence type="ECO:0000313" key="3">
    <source>
        <dbReference type="Proteomes" id="UP000005856"/>
    </source>
</evidence>
<feature type="transmembrane region" description="Helical" evidence="1">
    <location>
        <begin position="112"/>
        <end position="136"/>
    </location>
</feature>
<organism evidence="2 3">
    <name type="scientific">Marinobacter algicola DG893</name>
    <dbReference type="NCBI Taxonomy" id="443152"/>
    <lineage>
        <taxon>Bacteria</taxon>
        <taxon>Pseudomonadati</taxon>
        <taxon>Pseudomonadota</taxon>
        <taxon>Gammaproteobacteria</taxon>
        <taxon>Pseudomonadales</taxon>
        <taxon>Marinobacteraceae</taxon>
        <taxon>Marinobacter</taxon>
    </lineage>
</organism>
<dbReference type="RefSeq" id="WP_007155090.1">
    <property type="nucleotide sequence ID" value="NZ_ABCP01000041.1"/>
</dbReference>
<dbReference type="Proteomes" id="UP000005856">
    <property type="component" value="Unassembled WGS sequence"/>
</dbReference>
<name>A6F4A6_9GAMM</name>
<keyword evidence="1" id="KW-1133">Transmembrane helix</keyword>
<sequence length="181" mass="19750">MSKKPDIESIVRSAKSSAGLLQALLFLLLGVGIAAIVVAIESPNTIEELLIGKTVYEGAELSALQLSVLMVLTLSQLLLWGVAVNSTRMSFAQIASDRAAEAANSAARAAKYLWVGLAWSVLAQMPFSVIATWHYPVGERILAVELDWLHFAMLFVALIIGFYSRLIRLGAELWQDHKEIV</sequence>
<comment type="caution">
    <text evidence="2">The sequence shown here is derived from an EMBL/GenBank/DDBJ whole genome shotgun (WGS) entry which is preliminary data.</text>
</comment>
<evidence type="ECO:0000313" key="2">
    <source>
        <dbReference type="EMBL" id="EDM46399.1"/>
    </source>
</evidence>
<accession>A6F4A6</accession>
<evidence type="ECO:0008006" key="4">
    <source>
        <dbReference type="Google" id="ProtNLM"/>
    </source>
</evidence>
<gene>
    <name evidence="2" type="ORF">MDG893_13089</name>
</gene>
<keyword evidence="1" id="KW-0472">Membrane</keyword>
<feature type="transmembrane region" description="Helical" evidence="1">
    <location>
        <begin position="63"/>
        <end position="84"/>
    </location>
</feature>
<keyword evidence="3" id="KW-1185">Reference proteome</keyword>
<protein>
    <recommendedName>
        <fullName evidence="4">DUF2975 domain-containing protein</fullName>
    </recommendedName>
</protein>